<dbReference type="PROSITE" id="PS50231">
    <property type="entry name" value="RICIN_B_LECTIN"/>
    <property type="match status" value="1"/>
</dbReference>
<dbReference type="InterPro" id="IPR035992">
    <property type="entry name" value="Ricin_B-like_lectins"/>
</dbReference>
<dbReference type="GO" id="GO:0006508">
    <property type="term" value="P:proteolysis"/>
    <property type="evidence" value="ECO:0007669"/>
    <property type="project" value="InterPro"/>
</dbReference>
<dbReference type="EMBL" id="KK583194">
    <property type="protein sequence ID" value="KDO32899.1"/>
    <property type="molecule type" value="Genomic_DNA"/>
</dbReference>
<dbReference type="Gene3D" id="3.50.4.10">
    <property type="entry name" value="Hepatocyte Growth Factor"/>
    <property type="match status" value="3"/>
</dbReference>
<reference evidence="5 6" key="1">
    <citation type="journal article" date="2013" name="PLoS Genet.">
        <title>Distinctive expansion of potential virulence genes in the genome of the oomycete fish pathogen Saprolegnia parasitica.</title>
        <authorList>
            <person name="Jiang R.H."/>
            <person name="de Bruijn I."/>
            <person name="Haas B.J."/>
            <person name="Belmonte R."/>
            <person name="Lobach L."/>
            <person name="Christie J."/>
            <person name="van den Ackerveken G."/>
            <person name="Bottin A."/>
            <person name="Bulone V."/>
            <person name="Diaz-Moreno S.M."/>
            <person name="Dumas B."/>
            <person name="Fan L."/>
            <person name="Gaulin E."/>
            <person name="Govers F."/>
            <person name="Grenville-Briggs L.J."/>
            <person name="Horner N.R."/>
            <person name="Levin J.Z."/>
            <person name="Mammella M."/>
            <person name="Meijer H.J."/>
            <person name="Morris P."/>
            <person name="Nusbaum C."/>
            <person name="Oome S."/>
            <person name="Phillips A.J."/>
            <person name="van Rooyen D."/>
            <person name="Rzeszutek E."/>
            <person name="Saraiva M."/>
            <person name="Secombes C.J."/>
            <person name="Seidl M.F."/>
            <person name="Snel B."/>
            <person name="Stassen J.H."/>
            <person name="Sykes S."/>
            <person name="Tripathy S."/>
            <person name="van den Berg H."/>
            <person name="Vega-Arreguin J.C."/>
            <person name="Wawra S."/>
            <person name="Young S.K."/>
            <person name="Zeng Q."/>
            <person name="Dieguez-Uribeondo J."/>
            <person name="Russ C."/>
            <person name="Tyler B.M."/>
            <person name="van West P."/>
        </authorList>
    </citation>
    <scope>NUCLEOTIDE SEQUENCE [LARGE SCALE GENOMIC DNA]</scope>
    <source>
        <strain evidence="5 6">CBS 223.65</strain>
    </source>
</reference>
<evidence type="ECO:0000313" key="5">
    <source>
        <dbReference type="EMBL" id="KDO32899.1"/>
    </source>
</evidence>
<dbReference type="RefSeq" id="XP_012196549.1">
    <property type="nucleotide sequence ID" value="XM_012341159.1"/>
</dbReference>
<evidence type="ECO:0000313" key="6">
    <source>
        <dbReference type="Proteomes" id="UP000030745"/>
    </source>
</evidence>
<proteinExistence type="predicted"/>
<dbReference type="Pfam" id="PF14295">
    <property type="entry name" value="PAN_4"/>
    <property type="match status" value="3"/>
</dbReference>
<evidence type="ECO:0000259" key="4">
    <source>
        <dbReference type="PROSITE" id="PS50948"/>
    </source>
</evidence>
<dbReference type="GeneID" id="24125138"/>
<dbReference type="SMART" id="SM00223">
    <property type="entry name" value="APPLE"/>
    <property type="match status" value="1"/>
</dbReference>
<dbReference type="AlphaFoldDB" id="A0A067CQB6"/>
<name>A0A067CQB6_SAPPC</name>
<keyword evidence="1" id="KW-0677">Repeat</keyword>
<dbReference type="InterPro" id="IPR000772">
    <property type="entry name" value="Ricin_B_lectin"/>
</dbReference>
<dbReference type="KEGG" id="spar:SPRG_02590"/>
<dbReference type="VEuPathDB" id="FungiDB:SPRG_02590"/>
<dbReference type="Pfam" id="PF00652">
    <property type="entry name" value="Ricin_B_lectin"/>
    <property type="match status" value="1"/>
</dbReference>
<dbReference type="STRING" id="695850.A0A067CQB6"/>
<dbReference type="CDD" id="cd01100">
    <property type="entry name" value="APPLE_Factor_XI_like"/>
    <property type="match status" value="1"/>
</dbReference>
<dbReference type="PANTHER" id="PTHR33946">
    <property type="match status" value="1"/>
</dbReference>
<dbReference type="GO" id="GO:0005576">
    <property type="term" value="C:extracellular region"/>
    <property type="evidence" value="ECO:0007669"/>
    <property type="project" value="InterPro"/>
</dbReference>
<dbReference type="SUPFAM" id="SSF50370">
    <property type="entry name" value="Ricin B-like lectins"/>
    <property type="match status" value="1"/>
</dbReference>
<protein>
    <recommendedName>
        <fullName evidence="4">Apple domain-containing protein</fullName>
    </recommendedName>
</protein>
<dbReference type="PANTHER" id="PTHR33946:SF4">
    <property type="entry name" value="COAGULATION FACTOR XI"/>
    <property type="match status" value="1"/>
</dbReference>
<feature type="domain" description="Apple" evidence="4">
    <location>
        <begin position="381"/>
        <end position="451"/>
    </location>
</feature>
<keyword evidence="2" id="KW-1015">Disulfide bond</keyword>
<dbReference type="Proteomes" id="UP000030745">
    <property type="component" value="Unassembled WGS sequence"/>
</dbReference>
<feature type="non-terminal residue" evidence="5">
    <location>
        <position position="1"/>
    </location>
</feature>
<evidence type="ECO:0000256" key="2">
    <source>
        <dbReference type="ARBA" id="ARBA00023157"/>
    </source>
</evidence>
<evidence type="ECO:0000256" key="1">
    <source>
        <dbReference type="ARBA" id="ARBA00022737"/>
    </source>
</evidence>
<dbReference type="Gene3D" id="2.80.10.50">
    <property type="match status" value="1"/>
</dbReference>
<dbReference type="InterPro" id="IPR003609">
    <property type="entry name" value="Pan_app"/>
</dbReference>
<feature type="region of interest" description="Disordered" evidence="3">
    <location>
        <begin position="1"/>
        <end position="33"/>
    </location>
</feature>
<dbReference type="InterPro" id="IPR000177">
    <property type="entry name" value="Apple"/>
</dbReference>
<dbReference type="OrthoDB" id="156202at2759"/>
<accession>A0A067CQB6</accession>
<evidence type="ECO:0000256" key="3">
    <source>
        <dbReference type="SAM" id="MobiDB-lite"/>
    </source>
</evidence>
<organism evidence="5 6">
    <name type="scientific">Saprolegnia parasitica (strain CBS 223.65)</name>
    <dbReference type="NCBI Taxonomy" id="695850"/>
    <lineage>
        <taxon>Eukaryota</taxon>
        <taxon>Sar</taxon>
        <taxon>Stramenopiles</taxon>
        <taxon>Oomycota</taxon>
        <taxon>Saprolegniomycetes</taxon>
        <taxon>Saprolegniales</taxon>
        <taxon>Saprolegniaceae</taxon>
        <taxon>Saprolegnia</taxon>
    </lineage>
</organism>
<dbReference type="PROSITE" id="PS50948">
    <property type="entry name" value="PAN"/>
    <property type="match status" value="1"/>
</dbReference>
<keyword evidence="6" id="KW-1185">Reference proteome</keyword>
<gene>
    <name evidence="5" type="ORF">SPRG_02590</name>
</gene>
<sequence>MECNDDGITARSTNHHGHPETQHPAAKAKPGMVGPFRDTWRRPDKCATHVCFAATTVVTTANGCPDGAATTNHPTATDSSTDTKAFGNASPNVTAANGCSVGSTATNHPTPADGNTVADGPITAIDRYYANIYASPFAFVANTKWTYTVDTGALAVGSNGQCLAAQRASDGRYLVQTLACDAEHSNQAWRIDFRTYRIVHRNMLGLCLDCAGAGVTLSPCNTGTTTQWVRLAAPSEFYDRTDFANQDVASMRASAAIDCVGKCGAMDTCAAVVWTSTPTGGMCWLKSGRRSPIANNGATAVALTPPSLAVCQRLTLDVGVDYVGYDVGSVKADAPSDCCAPCTAMANCNAFSWADRTCYLKNARMVTTANAAVTSARVRKCSALQDNVDWIGFDIGSAAAVAAEDCCSLCRNNWSCQAYVWSNVNGGTCWFKSARGAAQTKLGVRSSLVLF</sequence>